<evidence type="ECO:0000313" key="1">
    <source>
        <dbReference type="Proteomes" id="UP000694850"/>
    </source>
</evidence>
<keyword evidence="2" id="KW-0675">Receptor</keyword>
<organism evidence="1 2">
    <name type="scientific">Orycteropus afer afer</name>
    <dbReference type="NCBI Taxonomy" id="1230840"/>
    <lineage>
        <taxon>Eukaryota</taxon>
        <taxon>Metazoa</taxon>
        <taxon>Chordata</taxon>
        <taxon>Craniata</taxon>
        <taxon>Vertebrata</taxon>
        <taxon>Euteleostomi</taxon>
        <taxon>Mammalia</taxon>
        <taxon>Eutheria</taxon>
        <taxon>Afrotheria</taxon>
        <taxon>Tubulidentata</taxon>
        <taxon>Orycteropodidae</taxon>
        <taxon>Orycteropus</taxon>
    </lineage>
</organism>
<dbReference type="Proteomes" id="UP000694850">
    <property type="component" value="Unplaced"/>
</dbReference>
<name>A0AC54ZD14_ORYAF</name>
<keyword evidence="2" id="KW-0418">Kinase</keyword>
<keyword evidence="2" id="KW-0808">Transferase</keyword>
<dbReference type="RefSeq" id="XP_042637966.1">
    <property type="nucleotide sequence ID" value="XM_042782032.1"/>
</dbReference>
<proteinExistence type="predicted"/>
<accession>A0AC54ZD14</accession>
<reference evidence="2" key="1">
    <citation type="submission" date="2025-08" db="UniProtKB">
        <authorList>
            <consortium name="RefSeq"/>
        </authorList>
    </citation>
    <scope>IDENTIFICATION</scope>
</reference>
<evidence type="ECO:0000313" key="2">
    <source>
        <dbReference type="RefSeq" id="XP_042637966.1"/>
    </source>
</evidence>
<keyword evidence="1" id="KW-1185">Reference proteome</keyword>
<sequence length="532" mass="60207">MDGEAICSALPTIPYQKLADLRYLSRGASGTVSSARHSDWRVQVAVKHLHIHTPLLDSERKDVLREAEILHKARFSYILPILGICNEPEFLGIVTEYMPNGSLNELLHRKTEFPDVAWPLRFRILHEIALGVNYLHNMNPPLLHHDLKTQNILLDNEFHVKQTICTTDRNIARSFITCTVLATVSPLLQPLGQSILLASSCFSLTFFFPSYAVITWEVLSRKQPFEEVTNPLQIMYSVSQGHRPDTNEESLPFDIPHRALMISLIENGWAQNPDERPSFSKCLIELEPILRTFDEITFLEAVIQLKKTKNNTSTILLCDKKKMELSMSIAVNHSPQEESCGSSQLHKSSVFPGTSTSLSTQDSEFLSRKTQDYSSMLQHHPVNHSWESNISPAQGPKFCDHKSTPRTLAVINLLSAGGHSERLQPGVAQQWIQSKREDIVNQMTEACLNQSLDALLSRDLIMKEDYELISTKPTRTSKVRQLLDTTDIQGEEFAKVIVQKLKDNKQMGLQPYPETLTVSRSSTLNLFQNKSL</sequence>
<protein>
    <submittedName>
        <fullName evidence="2">Receptor-interacting serine/threonine-protein kinase 2</fullName>
    </submittedName>
</protein>
<gene>
    <name evidence="2" type="primary">RIPK2</name>
</gene>